<evidence type="ECO:0008006" key="3">
    <source>
        <dbReference type="Google" id="ProtNLM"/>
    </source>
</evidence>
<comment type="caution">
    <text evidence="1">The sequence shown here is derived from an EMBL/GenBank/DDBJ whole genome shotgun (WGS) entry which is preliminary data.</text>
</comment>
<dbReference type="EMBL" id="JANEYT010000025">
    <property type="protein sequence ID" value="MCQ1058899.1"/>
    <property type="molecule type" value="Genomic_DNA"/>
</dbReference>
<keyword evidence="2" id="KW-1185">Reference proteome</keyword>
<evidence type="ECO:0000313" key="1">
    <source>
        <dbReference type="EMBL" id="MCQ1058899.1"/>
    </source>
</evidence>
<protein>
    <recommendedName>
        <fullName evidence="3">Integrase</fullName>
    </recommendedName>
</protein>
<sequence length="96" mass="11414">MHRVEYQIRQLSGGIMKTGNHPARKRVRSRMIAIMLDITQHENITDIRQLGRAHVHRYWNRNSHLSPATLRDHYYAIEKVWQVLLRRSSAPPNHRA</sequence>
<accession>A0ABT1N6N8</accession>
<organism evidence="1 2">
    <name type="scientific">Photobacterium pectinilyticum</name>
    <dbReference type="NCBI Taxonomy" id="2906793"/>
    <lineage>
        <taxon>Bacteria</taxon>
        <taxon>Pseudomonadati</taxon>
        <taxon>Pseudomonadota</taxon>
        <taxon>Gammaproteobacteria</taxon>
        <taxon>Vibrionales</taxon>
        <taxon>Vibrionaceae</taxon>
        <taxon>Photobacterium</taxon>
    </lineage>
</organism>
<evidence type="ECO:0000313" key="2">
    <source>
        <dbReference type="Proteomes" id="UP001524460"/>
    </source>
</evidence>
<name>A0ABT1N6N8_9GAMM</name>
<reference evidence="1 2" key="1">
    <citation type="submission" date="2022-07" db="EMBL/GenBank/DDBJ databases">
        <title>Photobacterium pectinilyticum sp. nov., a marine bacterium isolated from surface seawater of Qingdao offshore.</title>
        <authorList>
            <person name="Wang X."/>
        </authorList>
    </citation>
    <scope>NUCLEOTIDE SEQUENCE [LARGE SCALE GENOMIC DNA]</scope>
    <source>
        <strain evidence="1 2">ZSDE20</strain>
    </source>
</reference>
<gene>
    <name evidence="1" type="ORF">NHN17_12625</name>
</gene>
<proteinExistence type="predicted"/>
<dbReference type="Proteomes" id="UP001524460">
    <property type="component" value="Unassembled WGS sequence"/>
</dbReference>
<dbReference type="RefSeq" id="WP_255042925.1">
    <property type="nucleotide sequence ID" value="NZ_JANEYT010000025.1"/>
</dbReference>